<organism evidence="1">
    <name type="scientific">Anguilla anguilla</name>
    <name type="common">European freshwater eel</name>
    <name type="synonym">Muraena anguilla</name>
    <dbReference type="NCBI Taxonomy" id="7936"/>
    <lineage>
        <taxon>Eukaryota</taxon>
        <taxon>Metazoa</taxon>
        <taxon>Chordata</taxon>
        <taxon>Craniata</taxon>
        <taxon>Vertebrata</taxon>
        <taxon>Euteleostomi</taxon>
        <taxon>Actinopterygii</taxon>
        <taxon>Neopterygii</taxon>
        <taxon>Teleostei</taxon>
        <taxon>Anguilliformes</taxon>
        <taxon>Anguillidae</taxon>
        <taxon>Anguilla</taxon>
    </lineage>
</organism>
<sequence>MEASLMTTSPKTIYTHVNIGRKFTQRQPSRTVKKNL</sequence>
<dbReference type="AlphaFoldDB" id="A0A0E9SBV0"/>
<protein>
    <submittedName>
        <fullName evidence="1">Uncharacterized protein</fullName>
    </submittedName>
</protein>
<proteinExistence type="predicted"/>
<reference evidence="1" key="2">
    <citation type="journal article" date="2015" name="Fish Shellfish Immunol.">
        <title>Early steps in the European eel (Anguilla anguilla)-Vibrio vulnificus interaction in the gills: Role of the RtxA13 toxin.</title>
        <authorList>
            <person name="Callol A."/>
            <person name="Pajuelo D."/>
            <person name="Ebbesson L."/>
            <person name="Teles M."/>
            <person name="MacKenzie S."/>
            <person name="Amaro C."/>
        </authorList>
    </citation>
    <scope>NUCLEOTIDE SEQUENCE</scope>
</reference>
<accession>A0A0E9SBV0</accession>
<dbReference type="EMBL" id="GBXM01069723">
    <property type="protein sequence ID" value="JAH38854.1"/>
    <property type="molecule type" value="Transcribed_RNA"/>
</dbReference>
<name>A0A0E9SBV0_ANGAN</name>
<evidence type="ECO:0000313" key="1">
    <source>
        <dbReference type="EMBL" id="JAH38854.1"/>
    </source>
</evidence>
<reference evidence="1" key="1">
    <citation type="submission" date="2014-11" db="EMBL/GenBank/DDBJ databases">
        <authorList>
            <person name="Amaro Gonzalez C."/>
        </authorList>
    </citation>
    <scope>NUCLEOTIDE SEQUENCE</scope>
</reference>